<name>A0A4R4NWL9_9ACTN</name>
<reference evidence="4 5" key="1">
    <citation type="submission" date="2019-03" db="EMBL/GenBank/DDBJ databases">
        <title>Draft genome sequences of novel Actinobacteria.</title>
        <authorList>
            <person name="Sahin N."/>
            <person name="Ay H."/>
            <person name="Saygin H."/>
        </authorList>
    </citation>
    <scope>NUCLEOTIDE SEQUENCE [LARGE SCALE GENOMIC DNA]</scope>
    <source>
        <strain evidence="4 5">JCM 30547</strain>
    </source>
</reference>
<evidence type="ECO:0000259" key="3">
    <source>
        <dbReference type="PROSITE" id="PS50093"/>
    </source>
</evidence>
<feature type="signal peptide" evidence="2">
    <location>
        <begin position="1"/>
        <end position="25"/>
    </location>
</feature>
<feature type="chain" id="PRO_5020591447" evidence="2">
    <location>
        <begin position="26"/>
        <end position="303"/>
    </location>
</feature>
<accession>A0A4R4NWL9</accession>
<dbReference type="CDD" id="cd00146">
    <property type="entry name" value="PKD"/>
    <property type="match status" value="1"/>
</dbReference>
<evidence type="ECO:0000256" key="2">
    <source>
        <dbReference type="SAM" id="SignalP"/>
    </source>
</evidence>
<evidence type="ECO:0000256" key="1">
    <source>
        <dbReference type="SAM" id="MobiDB-lite"/>
    </source>
</evidence>
<keyword evidence="2" id="KW-0732">Signal</keyword>
<comment type="caution">
    <text evidence="4">The sequence shown here is derived from an EMBL/GenBank/DDBJ whole genome shotgun (WGS) entry which is preliminary data.</text>
</comment>
<protein>
    <submittedName>
        <fullName evidence="4">PKD domain-containing protein</fullName>
    </submittedName>
</protein>
<dbReference type="SUPFAM" id="SSF49299">
    <property type="entry name" value="PKD domain"/>
    <property type="match status" value="1"/>
</dbReference>
<keyword evidence="5" id="KW-1185">Reference proteome</keyword>
<dbReference type="Proteomes" id="UP000295075">
    <property type="component" value="Unassembled WGS sequence"/>
</dbReference>
<dbReference type="EMBL" id="SMKA01000495">
    <property type="protein sequence ID" value="TDC13899.1"/>
    <property type="molecule type" value="Genomic_DNA"/>
</dbReference>
<evidence type="ECO:0000313" key="5">
    <source>
        <dbReference type="Proteomes" id="UP000295075"/>
    </source>
</evidence>
<dbReference type="OrthoDB" id="5192284at2"/>
<feature type="domain" description="PKD" evidence="3">
    <location>
        <begin position="215"/>
        <end position="266"/>
    </location>
</feature>
<dbReference type="InterPro" id="IPR000601">
    <property type="entry name" value="PKD_dom"/>
</dbReference>
<proteinExistence type="predicted"/>
<feature type="region of interest" description="Disordered" evidence="1">
    <location>
        <begin position="41"/>
        <end position="104"/>
    </location>
</feature>
<dbReference type="GO" id="GO:0005975">
    <property type="term" value="P:carbohydrate metabolic process"/>
    <property type="evidence" value="ECO:0007669"/>
    <property type="project" value="UniProtKB-ARBA"/>
</dbReference>
<evidence type="ECO:0000313" key="4">
    <source>
        <dbReference type="EMBL" id="TDC13899.1"/>
    </source>
</evidence>
<dbReference type="InterPro" id="IPR013783">
    <property type="entry name" value="Ig-like_fold"/>
</dbReference>
<dbReference type="AlphaFoldDB" id="A0A4R4NWL9"/>
<gene>
    <name evidence="4" type="ORF">E1261_44485</name>
</gene>
<dbReference type="PROSITE" id="PS50093">
    <property type="entry name" value="PKD"/>
    <property type="match status" value="1"/>
</dbReference>
<sequence>MITSRLATVVLVCALAAPAGLPANAAMLPDQVLASGAATLAMPRPPKPVITADPTKDGTLVRGKTRVDGRLSSGKPRSSRPQRKPKHQQIKSTKTASNKDVAVTDAPKRVDFNLNLGICGRRQPDGTFPGPARCQPFEPDPPRRPGQPQVIQPRPEDVTWEQVLAESKNVLFPKLTVYVQPRDRTLVNLDTIVYTDDNGVTTVPVNVAGFGVVVTAVPTSYTWHFGDGTSKTTESAGKPYPSKEVTHKYLKRGDMRLSVTVNYDASFEVEGLAPQFIGAVPITGPATPLQVREAVPVLVDPPR</sequence>
<dbReference type="InterPro" id="IPR035986">
    <property type="entry name" value="PKD_dom_sf"/>
</dbReference>
<dbReference type="Pfam" id="PF00801">
    <property type="entry name" value="PKD"/>
    <property type="match status" value="1"/>
</dbReference>
<organism evidence="4 5">
    <name type="scientific">Kribbella albertanoniae</name>
    <dbReference type="NCBI Taxonomy" id="1266829"/>
    <lineage>
        <taxon>Bacteria</taxon>
        <taxon>Bacillati</taxon>
        <taxon>Actinomycetota</taxon>
        <taxon>Actinomycetes</taxon>
        <taxon>Propionibacteriales</taxon>
        <taxon>Kribbellaceae</taxon>
        <taxon>Kribbella</taxon>
    </lineage>
</organism>
<feature type="compositionally biased region" description="Basic residues" evidence="1">
    <location>
        <begin position="77"/>
        <end position="89"/>
    </location>
</feature>
<feature type="region of interest" description="Disordered" evidence="1">
    <location>
        <begin position="121"/>
        <end position="152"/>
    </location>
</feature>
<dbReference type="Gene3D" id="2.60.40.10">
    <property type="entry name" value="Immunoglobulins"/>
    <property type="match status" value="1"/>
</dbReference>